<reference evidence="1" key="1">
    <citation type="submission" date="2024-09" db="EMBL/GenBank/DDBJ databases">
        <title>Black Yeasts Isolated from many extreme environments.</title>
        <authorList>
            <person name="Coleine C."/>
            <person name="Stajich J.E."/>
            <person name="Selbmann L."/>
        </authorList>
    </citation>
    <scope>NUCLEOTIDE SEQUENCE</scope>
    <source>
        <strain evidence="1">CCFEE 5737</strain>
    </source>
</reference>
<proteinExistence type="predicted"/>
<evidence type="ECO:0000313" key="2">
    <source>
        <dbReference type="Proteomes" id="UP001186974"/>
    </source>
</evidence>
<name>A0ACC3DXD7_9PEZI</name>
<comment type="caution">
    <text evidence="1">The sequence shown here is derived from an EMBL/GenBank/DDBJ whole genome shotgun (WGS) entry which is preliminary data.</text>
</comment>
<organism evidence="1 2">
    <name type="scientific">Coniosporium uncinatum</name>
    <dbReference type="NCBI Taxonomy" id="93489"/>
    <lineage>
        <taxon>Eukaryota</taxon>
        <taxon>Fungi</taxon>
        <taxon>Dikarya</taxon>
        <taxon>Ascomycota</taxon>
        <taxon>Pezizomycotina</taxon>
        <taxon>Dothideomycetes</taxon>
        <taxon>Dothideomycetes incertae sedis</taxon>
        <taxon>Coniosporium</taxon>
    </lineage>
</organism>
<dbReference type="EMBL" id="JAWDJW010000152">
    <property type="protein sequence ID" value="KAK3081479.1"/>
    <property type="molecule type" value="Genomic_DNA"/>
</dbReference>
<protein>
    <submittedName>
        <fullName evidence="1">Uncharacterized protein</fullName>
    </submittedName>
</protein>
<accession>A0ACC3DXD7</accession>
<evidence type="ECO:0000313" key="1">
    <source>
        <dbReference type="EMBL" id="KAK3081479.1"/>
    </source>
</evidence>
<gene>
    <name evidence="1" type="ORF">LTS18_006298</name>
</gene>
<dbReference type="Proteomes" id="UP001186974">
    <property type="component" value="Unassembled WGS sequence"/>
</dbReference>
<keyword evidence="2" id="KW-1185">Reference proteome</keyword>
<sequence length="535" mass="61486">MCRIDRTEYVYPSGQIRTVEQDHFCIYSDGKTYCPDVRRRDMGRVQAGAESSPRGSNIGIVHGGYSPQTSPSFPPTPASNASVSSVTANVEYREPSHLHRRSSMREPGQAHRKKQYDRVTFDLHRKNKKAGRRESRHRRGQSYDSVRTDGPSVSSAESVADVPITSAGPSCHDILREPRPATVPPPPPYNPGPGPNPSTSVPESPTGQRHRRPRPNPLPPIITDDRHALPSSSNLESRNPRRYSASEEPIQSAFATDNDAARYIAREQLRREDRERRQREDQRRRQREREEKERREEEAARLENSRIDARAEIREQTRLRREREEREAKERQEQDEARQHRADRPRQEGEARRRHDEQQRRRQREDRCRYDQSRRSPEDAESHRRRRAVEAQMAQERAQAASLEHEIRTRDEAYYDPYGNVPPPPTGPTYGPPHCPTGYDRTAAGPSARTPTTPGVSARRPVERREPRMPERASPSHPYRSPRESWAMDPEERRARGPEVLARARASQTTRALNGALGGGQHDDDDDDEDLYGMR</sequence>